<feature type="domain" description="MrfA-like Zn-binding" evidence="1">
    <location>
        <begin position="509"/>
        <end position="605"/>
    </location>
</feature>
<dbReference type="NCBIfam" id="NF038324">
    <property type="entry name" value="DrmB_fam"/>
    <property type="match status" value="1"/>
</dbReference>
<accession>A0A7V2ZKR1</accession>
<name>A0A7V2ZKR1_9BACT</name>
<evidence type="ECO:0000313" key="2">
    <source>
        <dbReference type="EMBL" id="HFI91737.1"/>
    </source>
</evidence>
<dbReference type="EMBL" id="DSUJ01000008">
    <property type="protein sequence ID" value="HFI91737.1"/>
    <property type="molecule type" value="Genomic_DNA"/>
</dbReference>
<comment type="caution">
    <text evidence="2">The sequence shown here is derived from an EMBL/GenBank/DDBJ whole genome shotgun (WGS) entry which is preliminary data.</text>
</comment>
<dbReference type="InterPro" id="IPR018973">
    <property type="entry name" value="MZB"/>
</dbReference>
<dbReference type="Pfam" id="PF09369">
    <property type="entry name" value="MZB"/>
    <property type="match status" value="1"/>
</dbReference>
<sequence length="646" mass="75309">MAVDKYITNQTRKMLSAYGGVGSILETPKGALIVEEFDKWKFFKDPSRIFEREENIIEDNRLLKRLQVHFKYLRKFIRVPENVSNAYITYEVTPSDDKKVASANYFPEWMYCPNCERFKHINDWWKGWYQTLEHFKEIKAVEKFIKPKCYKCYEEAKLKNKWKKYFELEQVRFIMTAPNGNIRDLPWDRWNLAEKNINDESADGGNIRLDFTRLCCDSPDLRYLRSETFSDLAGIRIKCVNKDCSSNGREVTLAGLFGLRIGQNEKQFKPVIRTSNSVYYPICINSIYLPKKIEEISNDDKIAIRNSITAGLERNKIYIIFNRYSKETIDDFIDNKNDTHFEPEIQYRFKEYKFILENPNYNDEENKSNLRYENQDITSLKNCGINTLIKVKRLRLTTVQTAYTRQEPLDKDLFIREGDSKTPIKIKYTSTQGINTQYLLAAESFGEGIFIDLNKNKVDEWFSKHYNESKSFKDRIDLISKRIIKSDFLSKEKFSDNKHLAKYILIHTLSHLLIKELEFLCGYSSTSLNERLFVDSNNMQGVLIYTVAGSEGSYGGLIKQSNPQSFKKILQSALFRCNDCASDPVCYHSDGQGIGGLNLAACYSCSLLPETSCEDFNCFLDRAILIDEQFGYFGEKLTHNLTKSNN</sequence>
<protein>
    <recommendedName>
        <fullName evidence="1">MrfA-like Zn-binding domain-containing protein</fullName>
    </recommendedName>
</protein>
<organism evidence="2">
    <name type="scientific">Ignavibacterium album</name>
    <dbReference type="NCBI Taxonomy" id="591197"/>
    <lineage>
        <taxon>Bacteria</taxon>
        <taxon>Pseudomonadati</taxon>
        <taxon>Ignavibacteriota</taxon>
        <taxon>Ignavibacteria</taxon>
        <taxon>Ignavibacteriales</taxon>
        <taxon>Ignavibacteriaceae</taxon>
        <taxon>Ignavibacterium</taxon>
    </lineage>
</organism>
<reference evidence="2" key="1">
    <citation type="journal article" date="2020" name="mSystems">
        <title>Genome- and Community-Level Interaction Insights into Carbon Utilization and Element Cycling Functions of Hydrothermarchaeota in Hydrothermal Sediment.</title>
        <authorList>
            <person name="Zhou Z."/>
            <person name="Liu Y."/>
            <person name="Xu W."/>
            <person name="Pan J."/>
            <person name="Luo Z.H."/>
            <person name="Li M."/>
        </authorList>
    </citation>
    <scope>NUCLEOTIDE SEQUENCE [LARGE SCALE GENOMIC DNA]</scope>
    <source>
        <strain evidence="2">SpSt-479</strain>
    </source>
</reference>
<dbReference type="InterPro" id="IPR047721">
    <property type="entry name" value="DrmB"/>
</dbReference>
<proteinExistence type="predicted"/>
<evidence type="ECO:0000259" key="1">
    <source>
        <dbReference type="Pfam" id="PF09369"/>
    </source>
</evidence>
<dbReference type="AlphaFoldDB" id="A0A7V2ZKR1"/>
<gene>
    <name evidence="2" type="ORF">ENS31_09470</name>
</gene>